<name>A0A8J7I8N8_9NOST</name>
<dbReference type="Proteomes" id="UP000662314">
    <property type="component" value="Unassembled WGS sequence"/>
</dbReference>
<keyword evidence="1" id="KW-0472">Membrane</keyword>
<dbReference type="RefSeq" id="WP_214436260.1">
    <property type="nucleotide sequence ID" value="NZ_CAWPUQ010000225.1"/>
</dbReference>
<evidence type="ECO:0000256" key="1">
    <source>
        <dbReference type="SAM" id="Phobius"/>
    </source>
</evidence>
<sequence>MTTEINTQDWQQYFIATNLLAIGYNAWNRLFRRRTRCGNLQHQLPAFRYS</sequence>
<dbReference type="AlphaFoldDB" id="A0A8J7I8N8"/>
<gene>
    <name evidence="2" type="ORF">I8752_32335</name>
</gene>
<protein>
    <submittedName>
        <fullName evidence="2">Uncharacterized protein</fullName>
    </submittedName>
</protein>
<evidence type="ECO:0000313" key="3">
    <source>
        <dbReference type="Proteomes" id="UP000662314"/>
    </source>
</evidence>
<accession>A0A8J7I8N8</accession>
<organism evidence="2 3">
    <name type="scientific">Dendronalium phyllosphericum CENA369</name>
    <dbReference type="NCBI Taxonomy" id="1725256"/>
    <lineage>
        <taxon>Bacteria</taxon>
        <taxon>Bacillati</taxon>
        <taxon>Cyanobacteriota</taxon>
        <taxon>Cyanophyceae</taxon>
        <taxon>Nostocales</taxon>
        <taxon>Nostocaceae</taxon>
        <taxon>Dendronalium</taxon>
        <taxon>Dendronalium phyllosphericum</taxon>
    </lineage>
</organism>
<keyword evidence="1" id="KW-0812">Transmembrane</keyword>
<proteinExistence type="predicted"/>
<reference evidence="2 3" key="1">
    <citation type="journal article" date="2021" name="Int. J. Syst. Evol. Microbiol.">
        <title>Amazonocrinis nigriterrae gen. nov., sp. nov., Atlanticothrix silvestris gen. nov., sp. nov. and Dendronalium phyllosphericum gen. nov., sp. nov., nostocacean cyanobacteria from Brazilian environments.</title>
        <authorList>
            <person name="Alvarenga D.O."/>
            <person name="Andreote A.P.D."/>
            <person name="Branco L.H.Z."/>
            <person name="Delbaje E."/>
            <person name="Cruz R.B."/>
            <person name="Varani A.M."/>
            <person name="Fiore M.F."/>
        </authorList>
    </citation>
    <scope>NUCLEOTIDE SEQUENCE [LARGE SCALE GENOMIC DNA]</scope>
    <source>
        <strain evidence="2 3">CENA369</strain>
    </source>
</reference>
<feature type="transmembrane region" description="Helical" evidence="1">
    <location>
        <begin position="12"/>
        <end position="31"/>
    </location>
</feature>
<dbReference type="EMBL" id="JAECZA010000289">
    <property type="protein sequence ID" value="MBH8577574.1"/>
    <property type="molecule type" value="Genomic_DNA"/>
</dbReference>
<comment type="caution">
    <text evidence="2">The sequence shown here is derived from an EMBL/GenBank/DDBJ whole genome shotgun (WGS) entry which is preliminary data.</text>
</comment>
<keyword evidence="1" id="KW-1133">Transmembrane helix</keyword>
<evidence type="ECO:0000313" key="2">
    <source>
        <dbReference type="EMBL" id="MBH8577574.1"/>
    </source>
</evidence>
<keyword evidence="3" id="KW-1185">Reference proteome</keyword>